<name>A0A914E545_9BILA</name>
<reference evidence="2" key="1">
    <citation type="submission" date="2022-11" db="UniProtKB">
        <authorList>
            <consortium name="WormBaseParasite"/>
        </authorList>
    </citation>
    <scope>IDENTIFICATION</scope>
</reference>
<dbReference type="Proteomes" id="UP000887540">
    <property type="component" value="Unplaced"/>
</dbReference>
<evidence type="ECO:0000313" key="2">
    <source>
        <dbReference type="WBParaSite" id="ACRNAN_scaffold5746.g9012.t1"/>
    </source>
</evidence>
<sequence length="92" mass="10495">MMGEDVPIDRADHMVADYERRAMVVVKKVFELTLTVEERKKHKLPMVQFVSTLPSSDYWDGDRDSWADGNKVGVTGYEESNSCSVCQEHPCI</sequence>
<dbReference type="AlphaFoldDB" id="A0A914E545"/>
<evidence type="ECO:0000313" key="1">
    <source>
        <dbReference type="Proteomes" id="UP000887540"/>
    </source>
</evidence>
<organism evidence="1 2">
    <name type="scientific">Acrobeloides nanus</name>
    <dbReference type="NCBI Taxonomy" id="290746"/>
    <lineage>
        <taxon>Eukaryota</taxon>
        <taxon>Metazoa</taxon>
        <taxon>Ecdysozoa</taxon>
        <taxon>Nematoda</taxon>
        <taxon>Chromadorea</taxon>
        <taxon>Rhabditida</taxon>
        <taxon>Tylenchina</taxon>
        <taxon>Cephalobomorpha</taxon>
        <taxon>Cephaloboidea</taxon>
        <taxon>Cephalobidae</taxon>
        <taxon>Acrobeloides</taxon>
    </lineage>
</organism>
<protein>
    <submittedName>
        <fullName evidence="2">Uncharacterized protein</fullName>
    </submittedName>
</protein>
<accession>A0A914E545</accession>
<dbReference type="WBParaSite" id="ACRNAN_scaffold5746.g9012.t1">
    <property type="protein sequence ID" value="ACRNAN_scaffold5746.g9012.t1"/>
    <property type="gene ID" value="ACRNAN_scaffold5746.g9012"/>
</dbReference>
<proteinExistence type="predicted"/>
<keyword evidence="1" id="KW-1185">Reference proteome</keyword>